<evidence type="ECO:0000259" key="5">
    <source>
        <dbReference type="Pfam" id="PF04715"/>
    </source>
</evidence>
<dbReference type="InterPro" id="IPR010112">
    <property type="entry name" value="TrpE-G_bact"/>
</dbReference>
<organism evidence="6 7">
    <name type="scientific">Alkaliphilus peptidifermentans DSM 18978</name>
    <dbReference type="NCBI Taxonomy" id="1120976"/>
    <lineage>
        <taxon>Bacteria</taxon>
        <taxon>Bacillati</taxon>
        <taxon>Bacillota</taxon>
        <taxon>Clostridia</taxon>
        <taxon>Peptostreptococcales</taxon>
        <taxon>Natronincolaceae</taxon>
        <taxon>Alkaliphilus</taxon>
    </lineage>
</organism>
<dbReference type="CDD" id="cd01743">
    <property type="entry name" value="GATase1_Anthranilate_Synthase"/>
    <property type="match status" value="1"/>
</dbReference>
<evidence type="ECO:0000259" key="3">
    <source>
        <dbReference type="Pfam" id="PF00117"/>
    </source>
</evidence>
<dbReference type="NCBIfam" id="NF010081">
    <property type="entry name" value="PRK13566.1"/>
    <property type="match status" value="1"/>
</dbReference>
<dbReference type="SUPFAM" id="SSF56322">
    <property type="entry name" value="ADC synthase"/>
    <property type="match status" value="1"/>
</dbReference>
<dbReference type="GO" id="GO:0004049">
    <property type="term" value="F:anthranilate synthase activity"/>
    <property type="evidence" value="ECO:0007669"/>
    <property type="project" value="UniProtKB-UniRule"/>
</dbReference>
<dbReference type="InterPro" id="IPR006221">
    <property type="entry name" value="TrpG/PapA_dom"/>
</dbReference>
<feature type="domain" description="Anthranilate synthase component I N-terminal" evidence="5">
    <location>
        <begin position="88"/>
        <end position="198"/>
    </location>
</feature>
<dbReference type="Gene3D" id="3.60.120.10">
    <property type="entry name" value="Anthranilate synthase"/>
    <property type="match status" value="1"/>
</dbReference>
<dbReference type="AlphaFoldDB" id="A0A1G5JQL4"/>
<dbReference type="InterPro" id="IPR019999">
    <property type="entry name" value="Anth_synth_I-like"/>
</dbReference>
<protein>
    <recommendedName>
        <fullName evidence="2">Anthranilate synthase</fullName>
        <ecNumber evidence="2">4.1.3.27</ecNumber>
    </recommendedName>
</protein>
<dbReference type="InterPro" id="IPR017926">
    <property type="entry name" value="GATASE"/>
</dbReference>
<dbReference type="Gene3D" id="3.40.50.880">
    <property type="match status" value="1"/>
</dbReference>
<dbReference type="PRINTS" id="PR00096">
    <property type="entry name" value="GATASE"/>
</dbReference>
<keyword evidence="2" id="KW-0028">Amino-acid biosynthesis</keyword>
<keyword evidence="2" id="KW-0456">Lyase</keyword>
<keyword evidence="2" id="KW-0822">Tryptophan biosynthesis</keyword>
<dbReference type="OrthoDB" id="9803598at2"/>
<dbReference type="PANTHER" id="PTHR11236:SF9">
    <property type="entry name" value="ANTHRANILATE SYNTHASE COMPONENT 1"/>
    <property type="match status" value="1"/>
</dbReference>
<evidence type="ECO:0000259" key="4">
    <source>
        <dbReference type="Pfam" id="PF00425"/>
    </source>
</evidence>
<dbReference type="STRING" id="1120976.SAMN03080606_02961"/>
<dbReference type="GO" id="GO:0000162">
    <property type="term" value="P:L-tryptophan biosynthetic process"/>
    <property type="evidence" value="ECO:0007669"/>
    <property type="project" value="UniProtKB-UniRule"/>
</dbReference>
<feature type="domain" description="Chorismate-utilising enzyme C-terminal" evidence="4">
    <location>
        <begin position="237"/>
        <end position="489"/>
    </location>
</feature>
<dbReference type="Proteomes" id="UP000198636">
    <property type="component" value="Unassembled WGS sequence"/>
</dbReference>
<dbReference type="PRINTS" id="PR00097">
    <property type="entry name" value="ANTSNTHASEII"/>
</dbReference>
<dbReference type="RefSeq" id="WP_091545178.1">
    <property type="nucleotide sequence ID" value="NZ_FMUS01000021.1"/>
</dbReference>
<dbReference type="PIRSF" id="PIRSF036934">
    <property type="entry name" value="TrpE-G"/>
    <property type="match status" value="1"/>
</dbReference>
<feature type="domain" description="Glutamine amidotransferase" evidence="3">
    <location>
        <begin position="525"/>
        <end position="697"/>
    </location>
</feature>
<evidence type="ECO:0000256" key="1">
    <source>
        <dbReference type="ARBA" id="ARBA00022962"/>
    </source>
</evidence>
<evidence type="ECO:0000313" key="7">
    <source>
        <dbReference type="Proteomes" id="UP000198636"/>
    </source>
</evidence>
<keyword evidence="2" id="KW-0057">Aromatic amino acid biosynthesis</keyword>
<dbReference type="InterPro" id="IPR005801">
    <property type="entry name" value="ADC_synthase"/>
</dbReference>
<accession>A0A1G5JQL4</accession>
<dbReference type="Pfam" id="PF00425">
    <property type="entry name" value="Chorismate_bind"/>
    <property type="match status" value="1"/>
</dbReference>
<dbReference type="EC" id="4.1.3.27" evidence="2"/>
<dbReference type="InterPro" id="IPR015890">
    <property type="entry name" value="Chorismate_C"/>
</dbReference>
<keyword evidence="7" id="KW-1185">Reference proteome</keyword>
<keyword evidence="1" id="KW-0315">Glutamine amidotransferase</keyword>
<dbReference type="UniPathway" id="UPA00035">
    <property type="reaction ID" value="UER00040"/>
</dbReference>
<comment type="catalytic activity">
    <reaction evidence="2">
        <text>chorismate + L-glutamine = anthranilate + pyruvate + L-glutamate + H(+)</text>
        <dbReference type="Rhea" id="RHEA:21732"/>
        <dbReference type="ChEBI" id="CHEBI:15361"/>
        <dbReference type="ChEBI" id="CHEBI:15378"/>
        <dbReference type="ChEBI" id="CHEBI:16567"/>
        <dbReference type="ChEBI" id="CHEBI:29748"/>
        <dbReference type="ChEBI" id="CHEBI:29985"/>
        <dbReference type="ChEBI" id="CHEBI:58359"/>
        <dbReference type="EC" id="4.1.3.27"/>
    </reaction>
</comment>
<evidence type="ECO:0000256" key="2">
    <source>
        <dbReference type="PIRNR" id="PIRNR036934"/>
    </source>
</evidence>
<reference evidence="6 7" key="1">
    <citation type="submission" date="2016-10" db="EMBL/GenBank/DDBJ databases">
        <authorList>
            <person name="de Groot N.N."/>
        </authorList>
    </citation>
    <scope>NUCLEOTIDE SEQUENCE [LARGE SCALE GENOMIC DNA]</scope>
    <source>
        <strain evidence="6 7">DSM 18978</strain>
    </source>
</reference>
<gene>
    <name evidence="6" type="ORF">SAMN03080606_02961</name>
</gene>
<dbReference type="EMBL" id="FMUS01000021">
    <property type="protein sequence ID" value="SCY90434.1"/>
    <property type="molecule type" value="Genomic_DNA"/>
</dbReference>
<dbReference type="NCBIfam" id="TIGR01815">
    <property type="entry name" value="TrpE-clade3"/>
    <property type="match status" value="1"/>
</dbReference>
<dbReference type="Pfam" id="PF00117">
    <property type="entry name" value="GATase"/>
    <property type="match status" value="1"/>
</dbReference>
<dbReference type="PANTHER" id="PTHR11236">
    <property type="entry name" value="AMINOBENZOATE/ANTHRANILATE SYNTHASE"/>
    <property type="match status" value="1"/>
</dbReference>
<comment type="pathway">
    <text evidence="2">Amino-acid biosynthesis; L-tryptophan biosynthesis; L-tryptophan from chorismate: step 1/5.</text>
</comment>
<dbReference type="PROSITE" id="PS51273">
    <property type="entry name" value="GATASE_TYPE_1"/>
    <property type="match status" value="1"/>
</dbReference>
<dbReference type="InterPro" id="IPR006805">
    <property type="entry name" value="Anth_synth_I_N"/>
</dbReference>
<name>A0A1G5JQL4_9FIRM</name>
<dbReference type="InterPro" id="IPR029062">
    <property type="entry name" value="Class_I_gatase-like"/>
</dbReference>
<dbReference type="SUPFAM" id="SSF52317">
    <property type="entry name" value="Class I glutamine amidotransferase-like"/>
    <property type="match status" value="1"/>
</dbReference>
<dbReference type="Pfam" id="PF04715">
    <property type="entry name" value="Anth_synt_I_N"/>
    <property type="match status" value="1"/>
</dbReference>
<evidence type="ECO:0000313" key="6">
    <source>
        <dbReference type="EMBL" id="SCY90434.1"/>
    </source>
</evidence>
<sequence>MKNLFKGKGGIEIQIVRKSVEATFKDFLINELNTTKGAYFCSSFEYPGRYTRWDMGFVNPPVEIKTYRDRFEINALNEKGELLLDYIYSFIEWESYTEGINREKNKINGKITKMEEVFSEEERSRQVSVFSLIRTLREAFYTEEDRFLGLYGAFGYDLIFQFESIPLSRERDINQPDMVLYIPDEIFIVDHQKNERYLLRYNFKFEGKTTEGKDRSTADSPKNKINVKRDIPEYKRGDYSKKVQYAKEYFARGDLFEVVPSHEFHRNCTKTLSELFNQLVTINPSPYGFLINLGDEALIGASPEMYVRVEGKRIETCPISGTIKRGKNPIEDSERIRELLNSHKDETELTMCTDVDRNDKSRICVPGSVKVIGRRQIEMYSHLIHTVDHVEGILKEELDSLDAFMTHMWAVTVTGAPKKAAIEWIEENEASNRDWYGGAVGFIGFDGNINTGLTLRTIRIKSNIASIRVGATVLYDSNPEAEEEETIVKAAALMKVLKDEKVDTKEEEIFIDRKEDNEKRLEVLFIDHEDSFLHTLGSYFRQAGCGVKTLRHTIAKEAIKAGKYDLVVLSPGPGTPSDYRISEAIKLCEEMKIPVFGVCLGLQGIVEYYGGDLGCLDYPVHGKQSELTIASHSVIFDNIEKIKVGRYHSLYASYVPHNLEVTAKTNDGIVMAVEDKKKMMFGVQFHPESIMSMEDDKGYKIIQNLLNTIKGVQ</sequence>
<proteinExistence type="predicted"/>